<dbReference type="OrthoDB" id="199913at2759"/>
<evidence type="ECO:0000259" key="6">
    <source>
        <dbReference type="Pfam" id="PF00151"/>
    </source>
</evidence>
<dbReference type="PANTHER" id="PTHR11610:SF173">
    <property type="entry name" value="LIPASE DOMAIN-CONTAINING PROTEIN-RELATED"/>
    <property type="match status" value="1"/>
</dbReference>
<comment type="caution">
    <text evidence="7">The sequence shown here is derived from an EMBL/GenBank/DDBJ whole genome shotgun (WGS) entry which is preliminary data.</text>
</comment>
<gene>
    <name evidence="7" type="ORF">ILUMI_05532</name>
</gene>
<dbReference type="PRINTS" id="PR00821">
    <property type="entry name" value="TAGLIPASE"/>
</dbReference>
<evidence type="ECO:0000313" key="7">
    <source>
        <dbReference type="EMBL" id="KAF2900653.1"/>
    </source>
</evidence>
<dbReference type="Pfam" id="PF00151">
    <property type="entry name" value="Lipase"/>
    <property type="match status" value="1"/>
</dbReference>
<evidence type="ECO:0000313" key="8">
    <source>
        <dbReference type="Proteomes" id="UP000801492"/>
    </source>
</evidence>
<evidence type="ECO:0000256" key="5">
    <source>
        <dbReference type="SAM" id="SignalP"/>
    </source>
</evidence>
<dbReference type="GO" id="GO:0005615">
    <property type="term" value="C:extracellular space"/>
    <property type="evidence" value="ECO:0007669"/>
    <property type="project" value="TreeGrafter"/>
</dbReference>
<dbReference type="GO" id="GO:0016298">
    <property type="term" value="F:lipase activity"/>
    <property type="evidence" value="ECO:0007669"/>
    <property type="project" value="InterPro"/>
</dbReference>
<dbReference type="EMBL" id="VTPC01002077">
    <property type="protein sequence ID" value="KAF2900653.1"/>
    <property type="molecule type" value="Genomic_DNA"/>
</dbReference>
<dbReference type="Gene3D" id="3.40.50.1820">
    <property type="entry name" value="alpha/beta hydrolase"/>
    <property type="match status" value="1"/>
</dbReference>
<evidence type="ECO:0000256" key="2">
    <source>
        <dbReference type="ARBA" id="ARBA00010701"/>
    </source>
</evidence>
<dbReference type="PANTHER" id="PTHR11610">
    <property type="entry name" value="LIPASE"/>
    <property type="match status" value="1"/>
</dbReference>
<name>A0A8K0D741_IGNLU</name>
<dbReference type="GO" id="GO:0017171">
    <property type="term" value="F:serine hydrolase activity"/>
    <property type="evidence" value="ECO:0007669"/>
    <property type="project" value="TreeGrafter"/>
</dbReference>
<dbReference type="InterPro" id="IPR029058">
    <property type="entry name" value="AB_hydrolase_fold"/>
</dbReference>
<feature type="signal peptide" evidence="5">
    <location>
        <begin position="1"/>
        <end position="18"/>
    </location>
</feature>
<sequence length="272" mass="30597">MRILEIALILNLIHLCNCLGQNLSQDSNKALLKPYGDVSYFLCRRNKTFHPINLNLNLNDLNIDLPVKLIIHGFTENITVLWYKAIVDAYLIKNDYNLILVDWSIKANLPYFDAVESSSSVGSSIGDFLIKLITTKKIYLDNVHIIGHSLGSHVAGFVGKRIFKITKSKVSRITGLDPAGPLFEIPSKSPEYRLSKEDAKFVDIIHTDGGIFGFKASIGHADFFPNGGTAIQSGCEITKLEDFKKWTKQIRYSIHFISVKAIKEYSIQIYSE</sequence>
<dbReference type="InterPro" id="IPR000734">
    <property type="entry name" value="TAG_lipase"/>
</dbReference>
<feature type="chain" id="PRO_5035473840" description="Lipase domain-containing protein" evidence="5">
    <location>
        <begin position="19"/>
        <end position="272"/>
    </location>
</feature>
<keyword evidence="3" id="KW-0964">Secreted</keyword>
<dbReference type="SUPFAM" id="SSF53474">
    <property type="entry name" value="alpha/beta-Hydrolases"/>
    <property type="match status" value="1"/>
</dbReference>
<keyword evidence="8" id="KW-1185">Reference proteome</keyword>
<dbReference type="AlphaFoldDB" id="A0A8K0D741"/>
<evidence type="ECO:0000256" key="4">
    <source>
        <dbReference type="RuleBase" id="RU004262"/>
    </source>
</evidence>
<dbReference type="GO" id="GO:0016042">
    <property type="term" value="P:lipid catabolic process"/>
    <property type="evidence" value="ECO:0007669"/>
    <property type="project" value="TreeGrafter"/>
</dbReference>
<proteinExistence type="inferred from homology"/>
<protein>
    <recommendedName>
        <fullName evidence="6">Lipase domain-containing protein</fullName>
    </recommendedName>
</protein>
<evidence type="ECO:0000256" key="1">
    <source>
        <dbReference type="ARBA" id="ARBA00004613"/>
    </source>
</evidence>
<organism evidence="7 8">
    <name type="scientific">Ignelater luminosus</name>
    <name type="common">Cucubano</name>
    <name type="synonym">Pyrophorus luminosus</name>
    <dbReference type="NCBI Taxonomy" id="2038154"/>
    <lineage>
        <taxon>Eukaryota</taxon>
        <taxon>Metazoa</taxon>
        <taxon>Ecdysozoa</taxon>
        <taxon>Arthropoda</taxon>
        <taxon>Hexapoda</taxon>
        <taxon>Insecta</taxon>
        <taxon>Pterygota</taxon>
        <taxon>Neoptera</taxon>
        <taxon>Endopterygota</taxon>
        <taxon>Coleoptera</taxon>
        <taxon>Polyphaga</taxon>
        <taxon>Elateriformia</taxon>
        <taxon>Elateroidea</taxon>
        <taxon>Elateridae</taxon>
        <taxon>Agrypninae</taxon>
        <taxon>Pyrophorini</taxon>
        <taxon>Ignelater</taxon>
    </lineage>
</organism>
<accession>A0A8K0D741</accession>
<evidence type="ECO:0000256" key="3">
    <source>
        <dbReference type="ARBA" id="ARBA00022525"/>
    </source>
</evidence>
<dbReference type="Proteomes" id="UP000801492">
    <property type="component" value="Unassembled WGS sequence"/>
</dbReference>
<reference evidence="7" key="1">
    <citation type="submission" date="2019-08" db="EMBL/GenBank/DDBJ databases">
        <title>The genome of the North American firefly Photinus pyralis.</title>
        <authorList>
            <consortium name="Photinus pyralis genome working group"/>
            <person name="Fallon T.R."/>
            <person name="Sander Lower S.E."/>
            <person name="Weng J.-K."/>
        </authorList>
    </citation>
    <scope>NUCLEOTIDE SEQUENCE</scope>
    <source>
        <strain evidence="7">TRF0915ILg1</strain>
        <tissue evidence="7">Whole body</tissue>
    </source>
</reference>
<feature type="domain" description="Lipase" evidence="6">
    <location>
        <begin position="60"/>
        <end position="240"/>
    </location>
</feature>
<comment type="subcellular location">
    <subcellularLocation>
        <location evidence="1">Secreted</location>
    </subcellularLocation>
</comment>
<keyword evidence="5" id="KW-0732">Signal</keyword>
<dbReference type="InterPro" id="IPR013818">
    <property type="entry name" value="Lipase"/>
</dbReference>
<comment type="similarity">
    <text evidence="2 4">Belongs to the AB hydrolase superfamily. Lipase family.</text>
</comment>